<dbReference type="PIRSF" id="PIRSF015730">
    <property type="entry name" value="TFAR19"/>
    <property type="match status" value="1"/>
</dbReference>
<evidence type="ECO:0000313" key="4">
    <source>
        <dbReference type="Proteomes" id="UP000030754"/>
    </source>
</evidence>
<reference evidence="3" key="2">
    <citation type="submission" date="2013-10" db="EMBL/GenBank/DDBJ databases">
        <authorList>
            <person name="Aslett M."/>
        </authorList>
    </citation>
    <scope>NUCLEOTIDE SEQUENCE [LARGE SCALE GENOMIC DNA]</scope>
    <source>
        <strain evidence="3">Houghton</strain>
    </source>
</reference>
<dbReference type="InterPro" id="IPR002836">
    <property type="entry name" value="PDCD5-like"/>
</dbReference>
<reference evidence="3" key="1">
    <citation type="submission" date="2013-10" db="EMBL/GenBank/DDBJ databases">
        <title>Genomic analysis of the causative agents of coccidiosis in chickens.</title>
        <authorList>
            <person name="Reid A.J."/>
            <person name="Blake D."/>
            <person name="Billington K."/>
            <person name="Browne H."/>
            <person name="Dunn M."/>
            <person name="Hung S."/>
            <person name="Kawahara F."/>
            <person name="Miranda-Saavedra D."/>
            <person name="Mourier T."/>
            <person name="Nagra H."/>
            <person name="Otto T.D."/>
            <person name="Rawlings N."/>
            <person name="Sanchez A."/>
            <person name="Sanders M."/>
            <person name="Subramaniam C."/>
            <person name="Tay Y."/>
            <person name="Dear P."/>
            <person name="Doerig C."/>
            <person name="Gruber A."/>
            <person name="Parkinson J."/>
            <person name="Shirley M."/>
            <person name="Wan K.L."/>
            <person name="Berriman M."/>
            <person name="Tomley F."/>
            <person name="Pain A."/>
        </authorList>
    </citation>
    <scope>NUCLEOTIDE SEQUENCE [LARGE SCALE GENOMIC DNA]</scope>
    <source>
        <strain evidence="3">Houghton</strain>
    </source>
</reference>
<keyword evidence="4" id="KW-1185">Reference proteome</keyword>
<gene>
    <name evidence="3" type="ORF">ENH_00084090</name>
</gene>
<feature type="compositionally biased region" description="Low complexity" evidence="2">
    <location>
        <begin position="9"/>
        <end position="21"/>
    </location>
</feature>
<dbReference type="GO" id="GO:0003677">
    <property type="term" value="F:DNA binding"/>
    <property type="evidence" value="ECO:0007669"/>
    <property type="project" value="UniProtKB-KW"/>
</dbReference>
<keyword evidence="3" id="KW-0238">DNA-binding</keyword>
<accession>U6N5A8</accession>
<sequence length="122" mass="13898">MDAADPNMQKQLQQQLQQQQQQEEKRKAIEEQRRMTMRSVLSPEAYQRLSRIHLVKPEKAMAAENSIMQAVRAGAIVPPVSDAALVGILQQMSEAETKSRAENKAVVIRRRRLSDDESDEDI</sequence>
<proteinExistence type="inferred from homology"/>
<dbReference type="OrthoDB" id="10252486at2759"/>
<dbReference type="EMBL" id="HG725980">
    <property type="protein sequence ID" value="CDJ70479.1"/>
    <property type="molecule type" value="Genomic_DNA"/>
</dbReference>
<dbReference type="SUPFAM" id="SSF46950">
    <property type="entry name" value="Double-stranded DNA-binding domain"/>
    <property type="match status" value="1"/>
</dbReference>
<dbReference type="Gene3D" id="1.10.8.140">
    <property type="entry name" value="PDCD5-like"/>
    <property type="match status" value="1"/>
</dbReference>
<evidence type="ECO:0000313" key="3">
    <source>
        <dbReference type="EMBL" id="CDJ70479.1"/>
    </source>
</evidence>
<evidence type="ECO:0000256" key="2">
    <source>
        <dbReference type="SAM" id="MobiDB-lite"/>
    </source>
</evidence>
<dbReference type="Pfam" id="PF01984">
    <property type="entry name" value="dsDNA_bind"/>
    <property type="match status" value="1"/>
</dbReference>
<feature type="compositionally biased region" description="Basic and acidic residues" evidence="2">
    <location>
        <begin position="22"/>
        <end position="31"/>
    </location>
</feature>
<protein>
    <submittedName>
        <fullName evidence="3">Double-stranded DNA-binding domain-containing protein, putative</fullName>
    </submittedName>
</protein>
<name>U6N5A8_9EIME</name>
<feature type="region of interest" description="Disordered" evidence="2">
    <location>
        <begin position="1"/>
        <end position="31"/>
    </location>
</feature>
<dbReference type="GO" id="GO:0005634">
    <property type="term" value="C:nucleus"/>
    <property type="evidence" value="ECO:0007669"/>
    <property type="project" value="TreeGrafter"/>
</dbReference>
<dbReference type="InterPro" id="IPR036883">
    <property type="entry name" value="PDCD5-like_sf"/>
</dbReference>
<dbReference type="AlphaFoldDB" id="U6N5A8"/>
<dbReference type="PANTHER" id="PTHR10840">
    <property type="entry name" value="PROGRAMMED CELL DEATH PROTEIN 5"/>
    <property type="match status" value="1"/>
</dbReference>
<dbReference type="RefSeq" id="XP_013438945.1">
    <property type="nucleotide sequence ID" value="XM_013583491.1"/>
</dbReference>
<evidence type="ECO:0000256" key="1">
    <source>
        <dbReference type="ARBA" id="ARBA00010490"/>
    </source>
</evidence>
<dbReference type="GeneID" id="25478537"/>
<dbReference type="VEuPathDB" id="ToxoDB:ENH_00084090"/>
<dbReference type="GO" id="GO:0005829">
    <property type="term" value="C:cytosol"/>
    <property type="evidence" value="ECO:0007669"/>
    <property type="project" value="TreeGrafter"/>
</dbReference>
<dbReference type="PANTHER" id="PTHR10840:SF0">
    <property type="entry name" value="PROGRAMMED CELL DEATH PROTEIN 5"/>
    <property type="match status" value="1"/>
</dbReference>
<dbReference type="Proteomes" id="UP000030754">
    <property type="component" value="Unassembled WGS sequence"/>
</dbReference>
<organism evidence="3 4">
    <name type="scientific">Eimeria necatrix</name>
    <dbReference type="NCBI Taxonomy" id="51315"/>
    <lineage>
        <taxon>Eukaryota</taxon>
        <taxon>Sar</taxon>
        <taxon>Alveolata</taxon>
        <taxon>Apicomplexa</taxon>
        <taxon>Conoidasida</taxon>
        <taxon>Coccidia</taxon>
        <taxon>Eucoccidiorida</taxon>
        <taxon>Eimeriorina</taxon>
        <taxon>Eimeriidae</taxon>
        <taxon>Eimeria</taxon>
    </lineage>
</organism>
<comment type="similarity">
    <text evidence="1">Belongs to the PDCD5 family.</text>
</comment>